<dbReference type="GO" id="GO:0007165">
    <property type="term" value="P:signal transduction"/>
    <property type="evidence" value="ECO:0007669"/>
    <property type="project" value="UniProtKB-KW"/>
</dbReference>
<evidence type="ECO:0000313" key="11">
    <source>
        <dbReference type="RefSeq" id="XP_033308013.1"/>
    </source>
</evidence>
<evidence type="ECO:0000256" key="4">
    <source>
        <dbReference type="ARBA" id="ARBA00022725"/>
    </source>
</evidence>
<evidence type="ECO:0000256" key="8">
    <source>
        <dbReference type="ARBA" id="ARBA00023224"/>
    </source>
</evidence>
<dbReference type="PANTHER" id="PTHR21137">
    <property type="entry name" value="ODORANT RECEPTOR"/>
    <property type="match status" value="1"/>
</dbReference>
<protein>
    <submittedName>
        <fullName evidence="11">Uncharacterized protein LOC117209767</fullName>
    </submittedName>
</protein>
<comment type="subcellular location">
    <subcellularLocation>
        <location evidence="1">Membrane</location>
        <topology evidence="1">Multi-pass membrane protein</topology>
    </subcellularLocation>
</comment>
<dbReference type="GeneID" id="117209767"/>
<keyword evidence="4" id="KW-0552">Olfaction</keyword>
<organism evidence="10 11">
    <name type="scientific">Bombus bifarius</name>
    <dbReference type="NCBI Taxonomy" id="103933"/>
    <lineage>
        <taxon>Eukaryota</taxon>
        <taxon>Metazoa</taxon>
        <taxon>Ecdysozoa</taxon>
        <taxon>Arthropoda</taxon>
        <taxon>Hexapoda</taxon>
        <taxon>Insecta</taxon>
        <taxon>Pterygota</taxon>
        <taxon>Neoptera</taxon>
        <taxon>Endopterygota</taxon>
        <taxon>Hymenoptera</taxon>
        <taxon>Apocrita</taxon>
        <taxon>Aculeata</taxon>
        <taxon>Apoidea</taxon>
        <taxon>Anthophila</taxon>
        <taxon>Apidae</taxon>
        <taxon>Bombus</taxon>
        <taxon>Pyrobombus</taxon>
    </lineage>
</organism>
<keyword evidence="3 9" id="KW-0812">Transmembrane</keyword>
<name>A0A6P8MIB3_9HYME</name>
<feature type="transmembrane region" description="Helical" evidence="9">
    <location>
        <begin position="480"/>
        <end position="503"/>
    </location>
</feature>
<gene>
    <name evidence="11" type="primary">LOC117209767</name>
</gene>
<keyword evidence="6 9" id="KW-0472">Membrane</keyword>
<feature type="transmembrane region" description="Helical" evidence="9">
    <location>
        <begin position="651"/>
        <end position="675"/>
    </location>
</feature>
<feature type="transmembrane region" description="Helical" evidence="9">
    <location>
        <begin position="542"/>
        <end position="562"/>
    </location>
</feature>
<keyword evidence="7" id="KW-0675">Receptor</keyword>
<evidence type="ECO:0000256" key="3">
    <source>
        <dbReference type="ARBA" id="ARBA00022692"/>
    </source>
</evidence>
<evidence type="ECO:0000256" key="5">
    <source>
        <dbReference type="ARBA" id="ARBA00022989"/>
    </source>
</evidence>
<dbReference type="GO" id="GO:0005886">
    <property type="term" value="C:plasma membrane"/>
    <property type="evidence" value="ECO:0007669"/>
    <property type="project" value="TreeGrafter"/>
</dbReference>
<feature type="transmembrane region" description="Helical" evidence="9">
    <location>
        <begin position="20"/>
        <end position="37"/>
    </location>
</feature>
<dbReference type="GO" id="GO:0005549">
    <property type="term" value="F:odorant binding"/>
    <property type="evidence" value="ECO:0007669"/>
    <property type="project" value="InterPro"/>
</dbReference>
<dbReference type="PANTHER" id="PTHR21137:SF26">
    <property type="entry name" value="ODORANT RECEPTOR 10A-RELATED"/>
    <property type="match status" value="1"/>
</dbReference>
<keyword evidence="10" id="KW-1185">Reference proteome</keyword>
<feature type="transmembrane region" description="Helical" evidence="9">
    <location>
        <begin position="428"/>
        <end position="447"/>
    </location>
</feature>
<dbReference type="KEGG" id="bbif:117209767"/>
<evidence type="ECO:0000256" key="1">
    <source>
        <dbReference type="ARBA" id="ARBA00004141"/>
    </source>
</evidence>
<sequence>MLIIVQMELYLDSSDAKKNLDALLLITCGILALSKIIRFRIQPDGLISNFVSAVKDYNELKDQEKRMIMRRHAYMGRLVSASVIFSSCIGSTLYLAIPMLSGDEEKDIVNVTKGSIMDYPIPSECVMALIQLPDNLFFMVFIIEYLMLLFTSTGNLGSDTLFFGIIFHLCGQVEILRLEFNRLGNKNERTMESFIVLIKRHIYLLNLAHMLNETISSILVMQLFSSCVLICTTGFQLILDLSIGNIVMTMKGFIVLNAMLVQLFAYSYVGDYLTRQMKGISDSIYFCNWYDISKSMAKDIIYVIMRAQYPVFLKAGNFFIVNMETYMSILKTSMSYLSVLRVMVNRRRRIISRFSFSRMKESSRKDFAYAMTPMKIVSWPVGTWPLQNYGIFSAMRGIIVISLVLLMLAILQMEMYLDSGDAGKNVDALILITSGVVALSKIIWFRIRPAGLISNFTSAVKDYEELEGQDKRLIVRKHAYIGRVASATVIFSSYIGSTLYMTIPMLAGNEEKDIVNVTEESTTDYPIPSEYVMDVIQLPDNLYFMVFIIEYLMLLFTSTGNLGSDSLLFGIIFHLCGQVEILKLEFNKLGNENERIMERFIVLIKRHVYLLNLAKMLNETISSVLVVQLFTSCILICTTGFQFILDLSVGNIVMAMKTLIVMSCLLVQLFAYSYVGEYLKRQMESVGDSVYFCSWYHIPKNVAKGIVFVIMKSQDPVSLKAGKFFIVNMETYMNILKTSMSYLSVLRVMVNP</sequence>
<evidence type="ECO:0000256" key="6">
    <source>
        <dbReference type="ARBA" id="ARBA00023136"/>
    </source>
</evidence>
<feature type="transmembrane region" description="Helical" evidence="9">
    <location>
        <begin position="136"/>
        <end position="156"/>
    </location>
</feature>
<keyword evidence="8" id="KW-0807">Transducer</keyword>
<evidence type="ECO:0000256" key="7">
    <source>
        <dbReference type="ARBA" id="ARBA00023170"/>
    </source>
</evidence>
<evidence type="ECO:0000256" key="9">
    <source>
        <dbReference type="SAM" id="Phobius"/>
    </source>
</evidence>
<keyword evidence="2" id="KW-0716">Sensory transduction</keyword>
<dbReference type="Proteomes" id="UP000515164">
    <property type="component" value="Unplaced"/>
</dbReference>
<feature type="transmembrane region" description="Helical" evidence="9">
    <location>
        <begin position="624"/>
        <end position="645"/>
    </location>
</feature>
<proteinExistence type="predicted"/>
<keyword evidence="5 9" id="KW-1133">Transmembrane helix</keyword>
<dbReference type="AlphaFoldDB" id="A0A6P8MIB3"/>
<feature type="transmembrane region" description="Helical" evidence="9">
    <location>
        <begin position="218"/>
        <end position="238"/>
    </location>
</feature>
<dbReference type="RefSeq" id="XP_033308013.1">
    <property type="nucleotide sequence ID" value="XM_033452122.1"/>
</dbReference>
<evidence type="ECO:0000313" key="10">
    <source>
        <dbReference type="Proteomes" id="UP000515164"/>
    </source>
</evidence>
<dbReference type="GO" id="GO:0004984">
    <property type="term" value="F:olfactory receptor activity"/>
    <property type="evidence" value="ECO:0007669"/>
    <property type="project" value="InterPro"/>
</dbReference>
<feature type="transmembrane region" description="Helical" evidence="9">
    <location>
        <begin position="74"/>
        <end position="97"/>
    </location>
</feature>
<dbReference type="InterPro" id="IPR004117">
    <property type="entry name" value="7tm6_olfct_rcpt"/>
</dbReference>
<evidence type="ECO:0000256" key="2">
    <source>
        <dbReference type="ARBA" id="ARBA00022606"/>
    </source>
</evidence>
<dbReference type="Pfam" id="PF02949">
    <property type="entry name" value="7tm_6"/>
    <property type="match status" value="2"/>
</dbReference>
<reference evidence="11" key="1">
    <citation type="submission" date="2025-08" db="UniProtKB">
        <authorList>
            <consortium name="RefSeq"/>
        </authorList>
    </citation>
    <scope>IDENTIFICATION</scope>
    <source>
        <tissue evidence="11">Muscle</tissue>
    </source>
</reference>
<feature type="transmembrane region" description="Helical" evidence="9">
    <location>
        <begin position="250"/>
        <end position="269"/>
    </location>
</feature>
<accession>A0A6P8MIB3</accession>
<feature type="transmembrane region" description="Helical" evidence="9">
    <location>
        <begin position="397"/>
        <end position="416"/>
    </location>
</feature>